<keyword evidence="4" id="KW-1185">Reference proteome</keyword>
<evidence type="ECO:0000313" key="3">
    <source>
        <dbReference type="EMBL" id="MDX8443333.1"/>
    </source>
</evidence>
<dbReference type="RefSeq" id="WP_320217321.1">
    <property type="nucleotide sequence ID" value="NZ_JAVIIS010000060.1"/>
</dbReference>
<dbReference type="Pfam" id="PF13193">
    <property type="entry name" value="AMP-binding_C"/>
    <property type="match status" value="1"/>
</dbReference>
<dbReference type="Gene3D" id="3.30.300.30">
    <property type="match status" value="1"/>
</dbReference>
<evidence type="ECO:0000259" key="1">
    <source>
        <dbReference type="Pfam" id="PF00501"/>
    </source>
</evidence>
<gene>
    <name evidence="3" type="ORF">RFM51_27570</name>
</gene>
<evidence type="ECO:0000313" key="4">
    <source>
        <dbReference type="Proteomes" id="UP001272097"/>
    </source>
</evidence>
<name>A0ABU4X744_9HYPH</name>
<dbReference type="InterPro" id="IPR020845">
    <property type="entry name" value="AMP-binding_CS"/>
</dbReference>
<dbReference type="InterPro" id="IPR025110">
    <property type="entry name" value="AMP-bd_C"/>
</dbReference>
<dbReference type="EMBL" id="JAVIIS010000060">
    <property type="protein sequence ID" value="MDX8443333.1"/>
    <property type="molecule type" value="Genomic_DNA"/>
</dbReference>
<organism evidence="3 4">
    <name type="scientific">Mesorhizobium australafricanum</name>
    <dbReference type="NCBI Taxonomy" id="3072311"/>
    <lineage>
        <taxon>Bacteria</taxon>
        <taxon>Pseudomonadati</taxon>
        <taxon>Pseudomonadota</taxon>
        <taxon>Alphaproteobacteria</taxon>
        <taxon>Hyphomicrobiales</taxon>
        <taxon>Phyllobacteriaceae</taxon>
        <taxon>Mesorhizobium</taxon>
    </lineage>
</organism>
<feature type="domain" description="AMP-dependent synthetase/ligase" evidence="1">
    <location>
        <begin position="17"/>
        <end position="383"/>
    </location>
</feature>
<dbReference type="PANTHER" id="PTHR43767">
    <property type="entry name" value="LONG-CHAIN-FATTY-ACID--COA LIGASE"/>
    <property type="match status" value="1"/>
</dbReference>
<dbReference type="InterPro" id="IPR042099">
    <property type="entry name" value="ANL_N_sf"/>
</dbReference>
<dbReference type="InterPro" id="IPR050237">
    <property type="entry name" value="ATP-dep_AMP-bd_enzyme"/>
</dbReference>
<feature type="domain" description="AMP-binding enzyme C-terminal" evidence="2">
    <location>
        <begin position="433"/>
        <end position="508"/>
    </location>
</feature>
<proteinExistence type="predicted"/>
<dbReference type="InterPro" id="IPR000873">
    <property type="entry name" value="AMP-dep_synth/lig_dom"/>
</dbReference>
<dbReference type="PANTHER" id="PTHR43767:SF1">
    <property type="entry name" value="NONRIBOSOMAL PEPTIDE SYNTHASE PES1 (EUROFUNG)-RELATED"/>
    <property type="match status" value="1"/>
</dbReference>
<sequence length="535" mass="58819">MKRFEPGERTIVHVIKEAAKLSDKPFLRGDFGDVSYAEMDMLSNRIANGLRKAGLSAGDTLLVMMRDGVEMIALWVACAKTGIIDVPVNVAYRGDPLVHVANDCSARVAVIDSSFADRFEAVSEDLRGISAYYVIDSEPNGKAAPTVAGHEAYPFQDLLLDARFDEELPAESDVMSIMYTSGTTGGSKGVVVTQVHAFEYGNACGGVLEIGEDDVFYTGGLPLFHVAGRWGVIFGTAIFGATAIVPRQFSVRGFWSDVQAYGVTSTYLLGAMANFLQRQPADERDADTSLGKVLMCPLLSDTEDFARRFGVRVATAYGSTESGGPIRMALGSPVPDKQIVGRLRDDKYEVMIADENDRPVPPGTIGEILLRPREPWITMRGYWNQPEKTAQMWRNLWLHTGDAGRHDEEGNLYFVDRIQDTIRRRGENISSMEVEGIISRHPAIAECAVFPASSEHTESEVMVAVVLKPGESADPVDIIRFAEKRMAYFMVPRFIDFVEALPKTQTGKVQKKVLREAGRSASTWDREAAGIKVAR</sequence>
<dbReference type="InterPro" id="IPR045851">
    <property type="entry name" value="AMP-bd_C_sf"/>
</dbReference>
<dbReference type="Pfam" id="PF00501">
    <property type="entry name" value="AMP-binding"/>
    <property type="match status" value="1"/>
</dbReference>
<accession>A0ABU4X744</accession>
<dbReference type="SUPFAM" id="SSF56801">
    <property type="entry name" value="Acetyl-CoA synthetase-like"/>
    <property type="match status" value="1"/>
</dbReference>
<evidence type="ECO:0000259" key="2">
    <source>
        <dbReference type="Pfam" id="PF13193"/>
    </source>
</evidence>
<dbReference type="PROSITE" id="PS00455">
    <property type="entry name" value="AMP_BINDING"/>
    <property type="match status" value="1"/>
</dbReference>
<dbReference type="Proteomes" id="UP001272097">
    <property type="component" value="Unassembled WGS sequence"/>
</dbReference>
<protein>
    <submittedName>
        <fullName evidence="3">AMP-binding protein</fullName>
    </submittedName>
</protein>
<reference evidence="3 4" key="1">
    <citation type="submission" date="2023-08" db="EMBL/GenBank/DDBJ databases">
        <title>Implementing the SeqCode for naming new Mesorhizobium species isolated from Vachellia karroo root nodules.</title>
        <authorList>
            <person name="Van Lill M."/>
        </authorList>
    </citation>
    <scope>NUCLEOTIDE SEQUENCE [LARGE SCALE GENOMIC DNA]</scope>
    <source>
        <strain evidence="3 4">VK3E</strain>
    </source>
</reference>
<comment type="caution">
    <text evidence="3">The sequence shown here is derived from an EMBL/GenBank/DDBJ whole genome shotgun (WGS) entry which is preliminary data.</text>
</comment>
<dbReference type="Gene3D" id="3.40.50.12780">
    <property type="entry name" value="N-terminal domain of ligase-like"/>
    <property type="match status" value="1"/>
</dbReference>